<protein>
    <submittedName>
        <fullName evidence="1">Uncharacterized protein</fullName>
    </submittedName>
</protein>
<sequence>MSIAPGPLSFDVPVTPDLPGRIRRAIAKQDSAELTYLNPIIRALAYGDVTVGEIKALNAEQALWLLSERDKQQA</sequence>
<name>A0A542ZF26_9MICO</name>
<reference evidence="1 2" key="1">
    <citation type="submission" date="2019-06" db="EMBL/GenBank/DDBJ databases">
        <title>Sequencing the genomes of 1000 actinobacteria strains.</title>
        <authorList>
            <person name="Klenk H.-P."/>
        </authorList>
    </citation>
    <scope>NUCLEOTIDE SEQUENCE [LARGE SCALE GENOMIC DNA]</scope>
    <source>
        <strain evidence="1 2">DSM 18082</strain>
    </source>
</reference>
<evidence type="ECO:0000313" key="2">
    <source>
        <dbReference type="Proteomes" id="UP000319514"/>
    </source>
</evidence>
<proteinExistence type="predicted"/>
<dbReference type="EMBL" id="VFOQ01000001">
    <property type="protein sequence ID" value="TQL58952.1"/>
    <property type="molecule type" value="Genomic_DNA"/>
</dbReference>
<dbReference type="Proteomes" id="UP000319514">
    <property type="component" value="Unassembled WGS sequence"/>
</dbReference>
<gene>
    <name evidence="1" type="ORF">FB474_0295</name>
</gene>
<accession>A0A542ZF26</accession>
<dbReference type="AlphaFoldDB" id="A0A542ZF26"/>
<comment type="caution">
    <text evidence="1">The sequence shown here is derived from an EMBL/GenBank/DDBJ whole genome shotgun (WGS) entry which is preliminary data.</text>
</comment>
<organism evidence="1 2">
    <name type="scientific">Oryzihumus leptocrescens</name>
    <dbReference type="NCBI Taxonomy" id="297536"/>
    <lineage>
        <taxon>Bacteria</taxon>
        <taxon>Bacillati</taxon>
        <taxon>Actinomycetota</taxon>
        <taxon>Actinomycetes</taxon>
        <taxon>Micrococcales</taxon>
        <taxon>Intrasporangiaceae</taxon>
        <taxon>Oryzihumus</taxon>
    </lineage>
</organism>
<evidence type="ECO:0000313" key="1">
    <source>
        <dbReference type="EMBL" id="TQL58952.1"/>
    </source>
</evidence>
<dbReference type="RefSeq" id="WP_141787031.1">
    <property type="nucleotide sequence ID" value="NZ_BAAAKX010000003.1"/>
</dbReference>
<keyword evidence="2" id="KW-1185">Reference proteome</keyword>